<keyword evidence="3" id="KW-1185">Reference proteome</keyword>
<dbReference type="EMBL" id="VMBG01000001">
    <property type="protein sequence ID" value="TSJ78322.1"/>
    <property type="molecule type" value="Genomic_DNA"/>
</dbReference>
<organism evidence="2 3">
    <name type="scientific">Rariglobus hedericola</name>
    <dbReference type="NCBI Taxonomy" id="2597822"/>
    <lineage>
        <taxon>Bacteria</taxon>
        <taxon>Pseudomonadati</taxon>
        <taxon>Verrucomicrobiota</taxon>
        <taxon>Opitutia</taxon>
        <taxon>Opitutales</taxon>
        <taxon>Opitutaceae</taxon>
        <taxon>Rariglobus</taxon>
    </lineage>
</organism>
<evidence type="ECO:0000313" key="3">
    <source>
        <dbReference type="Proteomes" id="UP000315648"/>
    </source>
</evidence>
<comment type="caution">
    <text evidence="2">The sequence shown here is derived from an EMBL/GenBank/DDBJ whole genome shotgun (WGS) entry which is preliminary data.</text>
</comment>
<protein>
    <submittedName>
        <fullName evidence="2">Glycosyltransferase family 25 protein</fullName>
    </submittedName>
</protein>
<accession>A0A556QNZ7</accession>
<dbReference type="InterPro" id="IPR002654">
    <property type="entry name" value="Glyco_trans_25"/>
</dbReference>
<keyword evidence="2" id="KW-0808">Transferase</keyword>
<evidence type="ECO:0000259" key="1">
    <source>
        <dbReference type="Pfam" id="PF01755"/>
    </source>
</evidence>
<dbReference type="Pfam" id="PF01755">
    <property type="entry name" value="Glyco_transf_25"/>
    <property type="match status" value="1"/>
</dbReference>
<dbReference type="GO" id="GO:0016740">
    <property type="term" value="F:transferase activity"/>
    <property type="evidence" value="ECO:0007669"/>
    <property type="project" value="UniProtKB-KW"/>
</dbReference>
<dbReference type="CDD" id="cd06532">
    <property type="entry name" value="Glyco_transf_25"/>
    <property type="match status" value="1"/>
</dbReference>
<sequence>MTVSGNDFWASIDAIIVVNLDRRADRWADMQEHLQSVAPMAKVHRLSAVLGADLPGYGSSRWFRRTRRAGTWGGRAGCILSHRNALRLARSSGWQRILILEDDARLSPELNGPAGQKLAGYLTAENRPGVCYLGYTSPRGPARLLGTLDADHALYALRGASTTHAYIVDAALYHPLLDLLPQTDAGIWSWVARHTAIDRWYSLALTRMTTVAAVSPQLALQAPSLSDITARESSYVESGKGNELASLQGGSFTGMLAAASDCLSAIPRNLKYLLRCFRGF</sequence>
<evidence type="ECO:0000313" key="2">
    <source>
        <dbReference type="EMBL" id="TSJ78322.1"/>
    </source>
</evidence>
<dbReference type="RefSeq" id="WP_144228663.1">
    <property type="nucleotide sequence ID" value="NZ_CBCRVV010000003.1"/>
</dbReference>
<reference evidence="2 3" key="1">
    <citation type="submission" date="2019-07" db="EMBL/GenBank/DDBJ databases">
        <title>Description of 53C-WASEF.</title>
        <authorList>
            <person name="Pitt A."/>
            <person name="Hahn M.W."/>
        </authorList>
    </citation>
    <scope>NUCLEOTIDE SEQUENCE [LARGE SCALE GENOMIC DNA]</scope>
    <source>
        <strain evidence="2 3">53C-WASEF</strain>
    </source>
</reference>
<name>A0A556QNZ7_9BACT</name>
<dbReference type="OrthoDB" id="274625at2"/>
<proteinExistence type="predicted"/>
<dbReference type="AlphaFoldDB" id="A0A556QNZ7"/>
<feature type="domain" description="Glycosyl transferase family 25" evidence="1">
    <location>
        <begin position="14"/>
        <end position="110"/>
    </location>
</feature>
<dbReference type="Proteomes" id="UP000315648">
    <property type="component" value="Unassembled WGS sequence"/>
</dbReference>
<gene>
    <name evidence="2" type="ORF">FPL22_03170</name>
</gene>